<dbReference type="InterPro" id="IPR008513">
    <property type="entry name" value="tRNA(Met)_cyd_acetate_ligase"/>
</dbReference>
<feature type="binding site" evidence="2">
    <location>
        <begin position="198"/>
        <end position="199"/>
    </location>
    <ligand>
        <name>ATP</name>
        <dbReference type="ChEBI" id="CHEBI:30616"/>
    </ligand>
</feature>
<keyword evidence="2" id="KW-0547">Nucleotide-binding</keyword>
<dbReference type="GO" id="GO:0005524">
    <property type="term" value="F:ATP binding"/>
    <property type="evidence" value="ECO:0007669"/>
    <property type="project" value="UniProtKB-KW"/>
</dbReference>
<proteinExistence type="inferred from homology"/>
<comment type="subcellular location">
    <subcellularLocation>
        <location evidence="2">Cytoplasm</location>
    </subcellularLocation>
</comment>
<gene>
    <name evidence="2" type="primary">tmcAL</name>
    <name evidence="3" type="ORF">LJ207_05570</name>
</gene>
<keyword evidence="2" id="KW-0436">Ligase</keyword>
<evidence type="ECO:0000313" key="3">
    <source>
        <dbReference type="EMBL" id="MCC3144796.1"/>
    </source>
</evidence>
<keyword evidence="2" id="KW-0820">tRNA-binding</keyword>
<dbReference type="HAMAP" id="MF_01539">
    <property type="entry name" value="TmcAL"/>
    <property type="match status" value="1"/>
</dbReference>
<dbReference type="Pfam" id="PF05636">
    <property type="entry name" value="HIGH_NTase1"/>
    <property type="match status" value="1"/>
</dbReference>
<feature type="binding site" evidence="2">
    <location>
        <position position="173"/>
    </location>
    <ligand>
        <name>ATP</name>
        <dbReference type="ChEBI" id="CHEBI:30616"/>
    </ligand>
</feature>
<keyword evidence="2" id="KW-0067">ATP-binding</keyword>
<comment type="function">
    <text evidence="2">Catalyzes the formation of N(4)-acetylcytidine (ac(4)C) at the wobble position of elongator tRNA(Met), using acetate and ATP as substrates. First activates an acetate ion to form acetyladenylate (Ac-AMP) and then transfers the acetyl group to tRNA to form ac(4)C34.</text>
</comment>
<dbReference type="RefSeq" id="WP_229344908.1">
    <property type="nucleotide sequence ID" value="NZ_JAJFAT010000006.1"/>
</dbReference>
<keyword evidence="2" id="KW-0963">Cytoplasm</keyword>
<dbReference type="Gene3D" id="3.40.50.620">
    <property type="entry name" value="HUPs"/>
    <property type="match status" value="1"/>
</dbReference>
<dbReference type="AlphaFoldDB" id="A0AAW4X039"/>
<dbReference type="PANTHER" id="PTHR37825">
    <property type="entry name" value="TRNA(MET) CYTIDINE ACETATE LIGASE"/>
    <property type="match status" value="1"/>
</dbReference>
<evidence type="ECO:0000313" key="4">
    <source>
        <dbReference type="Proteomes" id="UP001199296"/>
    </source>
</evidence>
<comment type="caution">
    <text evidence="3">The sequence shown here is derived from an EMBL/GenBank/DDBJ whole genome shotgun (WGS) entry which is preliminary data.</text>
</comment>
<dbReference type="GO" id="GO:0006400">
    <property type="term" value="P:tRNA modification"/>
    <property type="evidence" value="ECO:0007669"/>
    <property type="project" value="UniProtKB-UniRule"/>
</dbReference>
<reference evidence="3 4" key="1">
    <citation type="submission" date="2021-10" db="EMBL/GenBank/DDBJ databases">
        <authorList>
            <person name="Grouzdev D.S."/>
            <person name="Pantiukh K.S."/>
            <person name="Krutkina M.S."/>
        </authorList>
    </citation>
    <scope>NUCLEOTIDE SEQUENCE [LARGE SCALE GENOMIC DNA]</scope>
    <source>
        <strain evidence="3 4">Z-7514</strain>
    </source>
</reference>
<organism evidence="3 4">
    <name type="scientific">Halanaerobium polyolivorans</name>
    <dbReference type="NCBI Taxonomy" id="2886943"/>
    <lineage>
        <taxon>Bacteria</taxon>
        <taxon>Bacillati</taxon>
        <taxon>Bacillota</taxon>
        <taxon>Clostridia</taxon>
        <taxon>Halanaerobiales</taxon>
        <taxon>Halanaerobiaceae</taxon>
        <taxon>Halanaerobium</taxon>
    </lineage>
</organism>
<dbReference type="EC" id="6.3.4.-" evidence="2"/>
<evidence type="ECO:0000256" key="1">
    <source>
        <dbReference type="ARBA" id="ARBA00022694"/>
    </source>
</evidence>
<dbReference type="PANTHER" id="PTHR37825:SF1">
    <property type="entry name" value="TRNA(MET) CYTIDINE ACETATE LIGASE"/>
    <property type="match status" value="1"/>
</dbReference>
<dbReference type="InterPro" id="IPR014729">
    <property type="entry name" value="Rossmann-like_a/b/a_fold"/>
</dbReference>
<evidence type="ECO:0000256" key="2">
    <source>
        <dbReference type="HAMAP-Rule" id="MF_01539"/>
    </source>
</evidence>
<dbReference type="SUPFAM" id="SSF52374">
    <property type="entry name" value="Nucleotidylyl transferase"/>
    <property type="match status" value="1"/>
</dbReference>
<name>A0AAW4X039_9FIRM</name>
<comment type="similarity">
    <text evidence="2">Belongs to the TmcAL family.</text>
</comment>
<feature type="binding site" evidence="2">
    <location>
        <begin position="7"/>
        <end position="20"/>
    </location>
    <ligand>
        <name>ATP</name>
        <dbReference type="ChEBI" id="CHEBI:30616"/>
    </ligand>
</feature>
<keyword evidence="4" id="KW-1185">Reference proteome</keyword>
<protein>
    <recommendedName>
        <fullName evidence="2">tRNA(Met) cytidine acetate ligase</fullName>
        <ecNumber evidence="2">6.3.4.-</ecNumber>
    </recommendedName>
</protein>
<dbReference type="GO" id="GO:0016879">
    <property type="term" value="F:ligase activity, forming carbon-nitrogen bonds"/>
    <property type="evidence" value="ECO:0007669"/>
    <property type="project" value="UniProtKB-UniRule"/>
</dbReference>
<sequence length="428" mass="48957">MSNTALITEYNPFHNGHLYHLKKSKEITDSENIIVIMNGNFSQRAEAALINKWSRSKQALSCGADLVIELPLAFGIRSAEYFAHFSVKTLQESKIVDTIVFGSESGDIELLKAIAAAFNNENDFFKAKLLDYLNNGHNYPTARRRALMDSAHLYPELNKYQPKELKKTLENPNNILGIEYLKALDKLNSAITAKTIKRIGPAYYSNQIQKSIGSASLIREIIQSEKKGQALLKCRKLMPKKSWEILKADIKQGLFIPDKEMNMLYLKIIDKIRRLNAAQLKEFAGIENGLENRILDSALKSGRAADFIKKIKSKNYTESRIKRKLLQIYFDLNEEKLEIITQSAPQYIRVLGLKKSKEHLLSELQEKSNLKLVINPAEIIREKNLNSNDPLELSLSYDILASDLYSLHYQNSELRRSGRDYYQKLIKV</sequence>
<feature type="binding site" evidence="2">
    <location>
        <position position="102"/>
    </location>
    <ligand>
        <name>ATP</name>
        <dbReference type="ChEBI" id="CHEBI:30616"/>
    </ligand>
</feature>
<keyword evidence="1 2" id="KW-0819">tRNA processing</keyword>
<dbReference type="GO" id="GO:0005737">
    <property type="term" value="C:cytoplasm"/>
    <property type="evidence" value="ECO:0007669"/>
    <property type="project" value="UniProtKB-SubCell"/>
</dbReference>
<dbReference type="GO" id="GO:0000049">
    <property type="term" value="F:tRNA binding"/>
    <property type="evidence" value="ECO:0007669"/>
    <property type="project" value="UniProtKB-KW"/>
</dbReference>
<dbReference type="Proteomes" id="UP001199296">
    <property type="component" value="Unassembled WGS sequence"/>
</dbReference>
<keyword evidence="2" id="KW-0694">RNA-binding</keyword>
<accession>A0AAW4X039</accession>
<dbReference type="EMBL" id="JAJFAT010000006">
    <property type="protein sequence ID" value="MCC3144796.1"/>
    <property type="molecule type" value="Genomic_DNA"/>
</dbReference>
<comment type="catalytic activity">
    <reaction evidence="2">
        <text>cytidine(34) in elongator tRNA(Met) + acetate + ATP = N(4)-acetylcytidine(34) in elongator tRNA(Met) + AMP + diphosphate</text>
        <dbReference type="Rhea" id="RHEA:58144"/>
        <dbReference type="Rhea" id="RHEA-COMP:10693"/>
        <dbReference type="Rhea" id="RHEA-COMP:10694"/>
        <dbReference type="ChEBI" id="CHEBI:30089"/>
        <dbReference type="ChEBI" id="CHEBI:30616"/>
        <dbReference type="ChEBI" id="CHEBI:33019"/>
        <dbReference type="ChEBI" id="CHEBI:74900"/>
        <dbReference type="ChEBI" id="CHEBI:82748"/>
        <dbReference type="ChEBI" id="CHEBI:456215"/>
    </reaction>
</comment>